<dbReference type="AlphaFoldDB" id="A0A165YPE6"/>
<organism evidence="1 2">
    <name type="scientific">Sistotremastrum suecicum HHB10207 ss-3</name>
    <dbReference type="NCBI Taxonomy" id="1314776"/>
    <lineage>
        <taxon>Eukaryota</taxon>
        <taxon>Fungi</taxon>
        <taxon>Dikarya</taxon>
        <taxon>Basidiomycota</taxon>
        <taxon>Agaricomycotina</taxon>
        <taxon>Agaricomycetes</taxon>
        <taxon>Sistotremastrales</taxon>
        <taxon>Sistotremastraceae</taxon>
        <taxon>Sistotremastrum</taxon>
    </lineage>
</organism>
<gene>
    <name evidence="1" type="ORF">SISSUDRAFT_992993</name>
</gene>
<accession>A0A165YPE6</accession>
<reference evidence="1 2" key="1">
    <citation type="journal article" date="2016" name="Mol. Biol. Evol.">
        <title>Comparative Genomics of Early-Diverging Mushroom-Forming Fungi Provides Insights into the Origins of Lignocellulose Decay Capabilities.</title>
        <authorList>
            <person name="Nagy L.G."/>
            <person name="Riley R."/>
            <person name="Tritt A."/>
            <person name="Adam C."/>
            <person name="Daum C."/>
            <person name="Floudas D."/>
            <person name="Sun H."/>
            <person name="Yadav J.S."/>
            <person name="Pangilinan J."/>
            <person name="Larsson K.H."/>
            <person name="Matsuura K."/>
            <person name="Barry K."/>
            <person name="Labutti K."/>
            <person name="Kuo R."/>
            <person name="Ohm R.A."/>
            <person name="Bhattacharya S.S."/>
            <person name="Shirouzu T."/>
            <person name="Yoshinaga Y."/>
            <person name="Martin F.M."/>
            <person name="Grigoriev I.V."/>
            <person name="Hibbett D.S."/>
        </authorList>
    </citation>
    <scope>NUCLEOTIDE SEQUENCE [LARGE SCALE GENOMIC DNA]</scope>
    <source>
        <strain evidence="1 2">HHB10207 ss-3</strain>
    </source>
</reference>
<protein>
    <submittedName>
        <fullName evidence="1">Uncharacterized protein</fullName>
    </submittedName>
</protein>
<sequence length="142" mass="15117">MIVSHSDDFQPQPPFYIMAYEVSGIATCQEIGMDPDNLVWQVDHATGSQLLLEMVDANGVSGGVAPALYTIQGTADVTAINSCDPLLLSFGGGTLPYSVTIVTSLGAAITNLTLGDEDNAYNWIDRADPDGILIGMCYIRPF</sequence>
<name>A0A165YPE6_9AGAM</name>
<evidence type="ECO:0000313" key="1">
    <source>
        <dbReference type="EMBL" id="KZT33466.1"/>
    </source>
</evidence>
<proteinExistence type="predicted"/>
<dbReference type="EMBL" id="KV428239">
    <property type="protein sequence ID" value="KZT33466.1"/>
    <property type="molecule type" value="Genomic_DNA"/>
</dbReference>
<dbReference type="Proteomes" id="UP000076798">
    <property type="component" value="Unassembled WGS sequence"/>
</dbReference>
<keyword evidence="2" id="KW-1185">Reference proteome</keyword>
<evidence type="ECO:0000313" key="2">
    <source>
        <dbReference type="Proteomes" id="UP000076798"/>
    </source>
</evidence>
<dbReference type="OrthoDB" id="2527908at2759"/>